<evidence type="ECO:0000313" key="4">
    <source>
        <dbReference type="EMBL" id="RUS95436.1"/>
    </source>
</evidence>
<dbReference type="EMBL" id="RSCM01000010">
    <property type="protein sequence ID" value="RUS95436.1"/>
    <property type="molecule type" value="Genomic_DNA"/>
</dbReference>
<accession>A0A3S1ICP5</accession>
<evidence type="ECO:0000259" key="3">
    <source>
        <dbReference type="PROSITE" id="PS50977"/>
    </source>
</evidence>
<dbReference type="Proteomes" id="UP000276103">
    <property type="component" value="Unassembled WGS sequence"/>
</dbReference>
<dbReference type="Pfam" id="PF00440">
    <property type="entry name" value="TetR_N"/>
    <property type="match status" value="1"/>
</dbReference>
<dbReference type="AlphaFoldDB" id="A0A3S1ICP5"/>
<dbReference type="SUPFAM" id="SSF46689">
    <property type="entry name" value="Homeodomain-like"/>
    <property type="match status" value="1"/>
</dbReference>
<keyword evidence="1 2" id="KW-0238">DNA-binding</keyword>
<dbReference type="InterPro" id="IPR009057">
    <property type="entry name" value="Homeodomain-like_sf"/>
</dbReference>
<dbReference type="GO" id="GO:0003700">
    <property type="term" value="F:DNA-binding transcription factor activity"/>
    <property type="evidence" value="ECO:0007669"/>
    <property type="project" value="TreeGrafter"/>
</dbReference>
<dbReference type="InterPro" id="IPR050109">
    <property type="entry name" value="HTH-type_TetR-like_transc_reg"/>
</dbReference>
<name>A0A3S1ICP5_ANAVA</name>
<dbReference type="PRINTS" id="PR00455">
    <property type="entry name" value="HTHTETR"/>
</dbReference>
<organism evidence="4 5">
    <name type="scientific">Trichormus variabilis SAG 1403-4b</name>
    <dbReference type="NCBI Taxonomy" id="447716"/>
    <lineage>
        <taxon>Bacteria</taxon>
        <taxon>Bacillati</taxon>
        <taxon>Cyanobacteriota</taxon>
        <taxon>Cyanophyceae</taxon>
        <taxon>Nostocales</taxon>
        <taxon>Nostocaceae</taxon>
        <taxon>Trichormus</taxon>
    </lineage>
</organism>
<proteinExistence type="predicted"/>
<dbReference type="Gene3D" id="1.10.357.10">
    <property type="entry name" value="Tetracycline Repressor, domain 2"/>
    <property type="match status" value="1"/>
</dbReference>
<feature type="DNA-binding region" description="H-T-H motif" evidence="2">
    <location>
        <begin position="31"/>
        <end position="50"/>
    </location>
</feature>
<reference evidence="4 5" key="1">
    <citation type="journal article" date="2019" name="Genome Biol. Evol.">
        <title>Day and night: Metabolic profiles and evolutionary relationships of six axenic non-marine cyanobacteria.</title>
        <authorList>
            <person name="Will S.E."/>
            <person name="Henke P."/>
            <person name="Boedeker C."/>
            <person name="Huang S."/>
            <person name="Brinkmann H."/>
            <person name="Rohde M."/>
            <person name="Jarek M."/>
            <person name="Friedl T."/>
            <person name="Seufert S."/>
            <person name="Schumacher M."/>
            <person name="Overmann J."/>
            <person name="Neumann-Schaal M."/>
            <person name="Petersen J."/>
        </authorList>
    </citation>
    <scope>NUCLEOTIDE SEQUENCE [LARGE SCALE GENOMIC DNA]</scope>
    <source>
        <strain evidence="4 5">SAG 1403-4b</strain>
    </source>
</reference>
<dbReference type="InterPro" id="IPR001647">
    <property type="entry name" value="HTH_TetR"/>
</dbReference>
<dbReference type="PROSITE" id="PS50977">
    <property type="entry name" value="HTH_TETR_2"/>
    <property type="match status" value="1"/>
</dbReference>
<dbReference type="GO" id="GO:0000976">
    <property type="term" value="F:transcription cis-regulatory region binding"/>
    <property type="evidence" value="ECO:0007669"/>
    <property type="project" value="TreeGrafter"/>
</dbReference>
<evidence type="ECO:0000313" key="5">
    <source>
        <dbReference type="Proteomes" id="UP000276103"/>
    </source>
</evidence>
<evidence type="ECO:0000256" key="1">
    <source>
        <dbReference type="ARBA" id="ARBA00023125"/>
    </source>
</evidence>
<evidence type="ECO:0000256" key="2">
    <source>
        <dbReference type="PROSITE-ProRule" id="PRU00335"/>
    </source>
</evidence>
<protein>
    <recommendedName>
        <fullName evidence="3">HTH tetR-type domain-containing protein</fullName>
    </recommendedName>
</protein>
<dbReference type="PANTHER" id="PTHR30055">
    <property type="entry name" value="HTH-TYPE TRANSCRIPTIONAL REGULATOR RUTR"/>
    <property type="match status" value="1"/>
</dbReference>
<dbReference type="RefSeq" id="WP_127055034.1">
    <property type="nucleotide sequence ID" value="NZ_RSCM01000010.1"/>
</dbReference>
<gene>
    <name evidence="4" type="ORF">DSM107003_31390</name>
</gene>
<sequence>MKKKANQTSSRDAVLDAAEQLFVSRGYTTVTLSHVANKLGIKQASLYYHFPLGKEDLYVEVMLRHLEHRLISLERLISRAKPTLESCLLEVGVWLIQQPPLNAGRMIMSDLPELSSDKAAQLEEAIYRCAFAPIEALFIQYRHQLKDQFQSNLGFIGGTFLSALESLYTFRKYGSKTDEELVNDLIELLLKGSVSN</sequence>
<dbReference type="PANTHER" id="PTHR30055:SF226">
    <property type="entry name" value="HTH-TYPE TRANSCRIPTIONAL REGULATOR PKSA"/>
    <property type="match status" value="1"/>
</dbReference>
<keyword evidence="5" id="KW-1185">Reference proteome</keyword>
<comment type="caution">
    <text evidence="4">The sequence shown here is derived from an EMBL/GenBank/DDBJ whole genome shotgun (WGS) entry which is preliminary data.</text>
</comment>
<feature type="domain" description="HTH tetR-type" evidence="3">
    <location>
        <begin position="8"/>
        <end position="69"/>
    </location>
</feature>